<feature type="transmembrane region" description="Helical" evidence="5">
    <location>
        <begin position="166"/>
        <end position="185"/>
    </location>
</feature>
<evidence type="ECO:0000256" key="5">
    <source>
        <dbReference type="SAM" id="Phobius"/>
    </source>
</evidence>
<evidence type="ECO:0000313" key="7">
    <source>
        <dbReference type="EMBL" id="MCY1139315.1"/>
    </source>
</evidence>
<name>A0ABT4B074_9ACTN</name>
<evidence type="ECO:0000256" key="3">
    <source>
        <dbReference type="ARBA" id="ARBA00022989"/>
    </source>
</evidence>
<proteinExistence type="predicted"/>
<reference evidence="7" key="1">
    <citation type="submission" date="2022-11" db="EMBL/GenBank/DDBJ databases">
        <authorList>
            <person name="Somphong A."/>
            <person name="Phongsopitanun W."/>
        </authorList>
    </citation>
    <scope>NUCLEOTIDE SEQUENCE</scope>
    <source>
        <strain evidence="7">Pm04-4</strain>
    </source>
</reference>
<sequence length="457" mass="46947">MKRPAVTLALCLAAAFTTLLDQSSLNTAVPALRASLSAGEGSIQWIVAGYSLTFGLALVPSGRLGDAHGRKWLFVAGITLFSSAAIVAGTAQEAWVVAAARLLQGVGAGTVNPQVLGIIQETFEGQKRTRALGAYAIVGGIAGVIGPIVGGSLIGALGDAYGWRSVLLLNVPFGLITVPLAIRWFPHHTPARRETAGLDLPGLALLGGVILCLLLPFTMPRAQAALALAPVLLVALIAWERRYARTGRTPILLPALLRSRGYRTGTLIATFQFGAALSASLAITLHLQEKLGWSALHAGLTMLPGALGFALLSSVGWRFAGRRNILWALIGSLIAVLSSIAVLHVVNDQWLSVSLAIAQFASGAASGLITSPNQALTLMHAPLTSAGLAAAFLQLAQRVSATIGTAAVAGVVLGAGGLAPISYGLGICAAMLAAAVAVAAHDLVRDSLTSSLNIYTR</sequence>
<evidence type="ECO:0000256" key="2">
    <source>
        <dbReference type="ARBA" id="ARBA00022692"/>
    </source>
</evidence>
<evidence type="ECO:0000313" key="8">
    <source>
        <dbReference type="Proteomes" id="UP001151002"/>
    </source>
</evidence>
<dbReference type="InterPro" id="IPR036259">
    <property type="entry name" value="MFS_trans_sf"/>
</dbReference>
<protein>
    <submittedName>
        <fullName evidence="7">MFS transporter</fullName>
    </submittedName>
</protein>
<feature type="transmembrane region" description="Helical" evidence="5">
    <location>
        <begin position="421"/>
        <end position="440"/>
    </location>
</feature>
<evidence type="ECO:0000256" key="4">
    <source>
        <dbReference type="ARBA" id="ARBA00023136"/>
    </source>
</evidence>
<comment type="subcellular location">
    <subcellularLocation>
        <location evidence="1">Cell membrane</location>
        <topology evidence="1">Multi-pass membrane protein</topology>
    </subcellularLocation>
</comment>
<feature type="transmembrane region" description="Helical" evidence="5">
    <location>
        <begin position="72"/>
        <end position="92"/>
    </location>
</feature>
<feature type="transmembrane region" description="Helical" evidence="5">
    <location>
        <begin position="324"/>
        <end position="344"/>
    </location>
</feature>
<gene>
    <name evidence="7" type="ORF">OWR29_15050</name>
</gene>
<dbReference type="Gene3D" id="1.20.1250.20">
    <property type="entry name" value="MFS general substrate transporter like domains"/>
    <property type="match status" value="1"/>
</dbReference>
<dbReference type="PANTHER" id="PTHR42718:SF39">
    <property type="entry name" value="ACTINORHODIN TRANSPORTER-RELATED"/>
    <property type="match status" value="1"/>
</dbReference>
<feature type="transmembrane region" description="Helical" evidence="5">
    <location>
        <begin position="222"/>
        <end position="239"/>
    </location>
</feature>
<organism evidence="7 8">
    <name type="scientific">Paractinoplanes pyxinae</name>
    <dbReference type="NCBI Taxonomy" id="2997416"/>
    <lineage>
        <taxon>Bacteria</taxon>
        <taxon>Bacillati</taxon>
        <taxon>Actinomycetota</taxon>
        <taxon>Actinomycetes</taxon>
        <taxon>Micromonosporales</taxon>
        <taxon>Micromonosporaceae</taxon>
        <taxon>Paractinoplanes</taxon>
    </lineage>
</organism>
<dbReference type="InterPro" id="IPR020846">
    <property type="entry name" value="MFS_dom"/>
</dbReference>
<dbReference type="RefSeq" id="WP_267563430.1">
    <property type="nucleotide sequence ID" value="NZ_JAPNTZ010000005.1"/>
</dbReference>
<dbReference type="Pfam" id="PF07690">
    <property type="entry name" value="MFS_1"/>
    <property type="match status" value="1"/>
</dbReference>
<feature type="transmembrane region" description="Helical" evidence="5">
    <location>
        <begin position="197"/>
        <end position="216"/>
    </location>
</feature>
<evidence type="ECO:0000256" key="1">
    <source>
        <dbReference type="ARBA" id="ARBA00004651"/>
    </source>
</evidence>
<feature type="domain" description="Major facilitator superfamily (MFS) profile" evidence="6">
    <location>
        <begin position="7"/>
        <end position="448"/>
    </location>
</feature>
<comment type="caution">
    <text evidence="7">The sequence shown here is derived from an EMBL/GenBank/DDBJ whole genome shotgun (WGS) entry which is preliminary data.</text>
</comment>
<keyword evidence="8" id="KW-1185">Reference proteome</keyword>
<feature type="transmembrane region" description="Helical" evidence="5">
    <location>
        <begin position="98"/>
        <end position="119"/>
    </location>
</feature>
<accession>A0ABT4B074</accession>
<dbReference type="InterPro" id="IPR011701">
    <property type="entry name" value="MFS"/>
</dbReference>
<keyword evidence="3 5" id="KW-1133">Transmembrane helix</keyword>
<dbReference type="Gene3D" id="1.20.1720.10">
    <property type="entry name" value="Multidrug resistance protein D"/>
    <property type="match status" value="1"/>
</dbReference>
<feature type="transmembrane region" description="Helical" evidence="5">
    <location>
        <begin position="131"/>
        <end position="154"/>
    </location>
</feature>
<feature type="transmembrane region" description="Helical" evidence="5">
    <location>
        <begin position="267"/>
        <end position="287"/>
    </location>
</feature>
<dbReference type="EMBL" id="JAPNTZ010000005">
    <property type="protein sequence ID" value="MCY1139315.1"/>
    <property type="molecule type" value="Genomic_DNA"/>
</dbReference>
<keyword evidence="2 5" id="KW-0812">Transmembrane</keyword>
<keyword evidence="4 5" id="KW-0472">Membrane</keyword>
<feature type="transmembrane region" description="Helical" evidence="5">
    <location>
        <begin position="43"/>
        <end position="60"/>
    </location>
</feature>
<dbReference type="PANTHER" id="PTHR42718">
    <property type="entry name" value="MAJOR FACILITATOR SUPERFAMILY MULTIDRUG TRANSPORTER MFSC"/>
    <property type="match status" value="1"/>
</dbReference>
<dbReference type="Proteomes" id="UP001151002">
    <property type="component" value="Unassembled WGS sequence"/>
</dbReference>
<dbReference type="PROSITE" id="PS50850">
    <property type="entry name" value="MFS"/>
    <property type="match status" value="1"/>
</dbReference>
<evidence type="ECO:0000259" key="6">
    <source>
        <dbReference type="PROSITE" id="PS50850"/>
    </source>
</evidence>
<feature type="transmembrane region" description="Helical" evidence="5">
    <location>
        <begin position="293"/>
        <end position="312"/>
    </location>
</feature>
<dbReference type="SUPFAM" id="SSF103473">
    <property type="entry name" value="MFS general substrate transporter"/>
    <property type="match status" value="1"/>
</dbReference>
<dbReference type="CDD" id="cd17321">
    <property type="entry name" value="MFS_MMR_MDR_like"/>
    <property type="match status" value="1"/>
</dbReference>